<dbReference type="GeneID" id="63714412"/>
<keyword evidence="2" id="KW-1185">Reference proteome</keyword>
<name>A0A151GU80_DRECN</name>
<comment type="caution">
    <text evidence="1">The sequence shown here is derived from an EMBL/GenBank/DDBJ whole genome shotgun (WGS) entry which is preliminary data.</text>
</comment>
<dbReference type="InParanoid" id="A0A151GU80"/>
<dbReference type="GO" id="GO:0016787">
    <property type="term" value="F:hydrolase activity"/>
    <property type="evidence" value="ECO:0007669"/>
    <property type="project" value="InterPro"/>
</dbReference>
<evidence type="ECO:0000313" key="2">
    <source>
        <dbReference type="Proteomes" id="UP000076580"/>
    </source>
</evidence>
<evidence type="ECO:0000313" key="1">
    <source>
        <dbReference type="EMBL" id="KYK60631.1"/>
    </source>
</evidence>
<dbReference type="RefSeq" id="XP_040659983.1">
    <property type="nucleotide sequence ID" value="XM_040799100.1"/>
</dbReference>
<dbReference type="SUPFAM" id="SSF55816">
    <property type="entry name" value="5'-nucleotidase (syn. UDP-sugar hydrolase), C-terminal domain"/>
    <property type="match status" value="1"/>
</dbReference>
<dbReference type="Proteomes" id="UP000076580">
    <property type="component" value="Chromosome 01"/>
</dbReference>
<protein>
    <submittedName>
        <fullName evidence="1">Uncharacterized protein</fullName>
    </submittedName>
</protein>
<organism evidence="1 2">
    <name type="scientific">Drechmeria coniospora</name>
    <name type="common">Nematophagous fungus</name>
    <name type="synonym">Meria coniospora</name>
    <dbReference type="NCBI Taxonomy" id="98403"/>
    <lineage>
        <taxon>Eukaryota</taxon>
        <taxon>Fungi</taxon>
        <taxon>Dikarya</taxon>
        <taxon>Ascomycota</taxon>
        <taxon>Pezizomycotina</taxon>
        <taxon>Sordariomycetes</taxon>
        <taxon>Hypocreomycetidae</taxon>
        <taxon>Hypocreales</taxon>
        <taxon>Ophiocordycipitaceae</taxon>
        <taxon>Drechmeria</taxon>
    </lineage>
</organism>
<dbReference type="GO" id="GO:0009166">
    <property type="term" value="P:nucleotide catabolic process"/>
    <property type="evidence" value="ECO:0007669"/>
    <property type="project" value="InterPro"/>
</dbReference>
<dbReference type="AlphaFoldDB" id="A0A151GU80"/>
<proteinExistence type="predicted"/>
<sequence length="70" mass="7663">MLADALRAFYDTNIALINSDAICCDRIVDTINGAPLCIRDTLENSVSDANADGLFLQLSGLRFTVDWSRP</sequence>
<dbReference type="EMBL" id="LAYC01000001">
    <property type="protein sequence ID" value="KYK60631.1"/>
    <property type="molecule type" value="Genomic_DNA"/>
</dbReference>
<dbReference type="STRING" id="98403.A0A151GU80"/>
<accession>A0A151GU80</accession>
<dbReference type="InterPro" id="IPR036907">
    <property type="entry name" value="5'-Nucleotdase_C_sf"/>
</dbReference>
<reference evidence="1 2" key="1">
    <citation type="journal article" date="2016" name="Sci. Rep.">
        <title>Insights into Adaptations to a Near-Obligate Nematode Endoparasitic Lifestyle from the Finished Genome of Drechmeria coniospora.</title>
        <authorList>
            <person name="Zhang L."/>
            <person name="Zhou Z."/>
            <person name="Guo Q."/>
            <person name="Fokkens L."/>
            <person name="Miskei M."/>
            <person name="Pocsi I."/>
            <person name="Zhang W."/>
            <person name="Chen M."/>
            <person name="Wang L."/>
            <person name="Sun Y."/>
            <person name="Donzelli B.G."/>
            <person name="Gibson D.M."/>
            <person name="Nelson D.R."/>
            <person name="Luo J.G."/>
            <person name="Rep M."/>
            <person name="Liu H."/>
            <person name="Yang S."/>
            <person name="Wang J."/>
            <person name="Krasnoff S.B."/>
            <person name="Xu Y."/>
            <person name="Molnar I."/>
            <person name="Lin M."/>
        </authorList>
    </citation>
    <scope>NUCLEOTIDE SEQUENCE [LARGE SCALE GENOMIC DNA]</scope>
    <source>
        <strain evidence="1 2">ARSEF 6962</strain>
    </source>
</reference>
<gene>
    <name evidence="1" type="ORF">DCS_01769</name>
</gene>
<dbReference type="Gene3D" id="3.90.780.10">
    <property type="entry name" value="5'-Nucleotidase, C-terminal domain"/>
    <property type="match status" value="1"/>
</dbReference>